<dbReference type="NCBIfam" id="TIGR01727">
    <property type="entry name" value="oligo_HPY"/>
    <property type="match status" value="1"/>
</dbReference>
<evidence type="ECO:0000256" key="4">
    <source>
        <dbReference type="ARBA" id="ARBA00022840"/>
    </source>
</evidence>
<evidence type="ECO:0000313" key="7">
    <source>
        <dbReference type="Proteomes" id="UP001597349"/>
    </source>
</evidence>
<keyword evidence="2" id="KW-0813">Transport</keyword>
<dbReference type="InterPro" id="IPR013563">
    <property type="entry name" value="Oligopep_ABC_C"/>
</dbReference>
<keyword evidence="7" id="KW-1185">Reference proteome</keyword>
<comment type="subcellular location">
    <subcellularLocation>
        <location evidence="1">Cell inner membrane</location>
        <topology evidence="1">Peripheral membrane protein</topology>
    </subcellularLocation>
</comment>
<keyword evidence="3" id="KW-0547">Nucleotide-binding</keyword>
<feature type="domain" description="Oligopeptide/dipeptide ABC transporter C-terminal" evidence="5">
    <location>
        <begin position="6"/>
        <end position="55"/>
    </location>
</feature>
<dbReference type="EMBL" id="JBHUGY010000080">
    <property type="protein sequence ID" value="MFD2058966.1"/>
    <property type="molecule type" value="Genomic_DNA"/>
</dbReference>
<dbReference type="RefSeq" id="WP_379027478.1">
    <property type="nucleotide sequence ID" value="NZ_JBHUGY010000080.1"/>
</dbReference>
<sequence length="80" mass="8550">MNFPGSQSPYTQLLLAASSDEAAPKPSAPVEIEAAGTQTKRCSFADRCPMVVPDCRRAEPPARQVAPGHLIACWRQGQAL</sequence>
<dbReference type="GO" id="GO:0005524">
    <property type="term" value="F:ATP binding"/>
    <property type="evidence" value="ECO:0007669"/>
    <property type="project" value="UniProtKB-KW"/>
</dbReference>
<evidence type="ECO:0000256" key="1">
    <source>
        <dbReference type="ARBA" id="ARBA00004417"/>
    </source>
</evidence>
<keyword evidence="4 6" id="KW-0067">ATP-binding</keyword>
<comment type="caution">
    <text evidence="6">The sequence shown here is derived from an EMBL/GenBank/DDBJ whole genome shotgun (WGS) entry which is preliminary data.</text>
</comment>
<proteinExistence type="predicted"/>
<dbReference type="Proteomes" id="UP001597349">
    <property type="component" value="Unassembled WGS sequence"/>
</dbReference>
<dbReference type="Pfam" id="PF08352">
    <property type="entry name" value="oligo_HPY"/>
    <property type="match status" value="1"/>
</dbReference>
<accession>A0ABW4WS26</accession>
<dbReference type="Gene3D" id="3.40.50.300">
    <property type="entry name" value="P-loop containing nucleotide triphosphate hydrolases"/>
    <property type="match status" value="1"/>
</dbReference>
<protein>
    <submittedName>
        <fullName evidence="6">Oligopeptide/dipeptide ABC transporter ATP-binding protein</fullName>
    </submittedName>
</protein>
<evidence type="ECO:0000313" key="6">
    <source>
        <dbReference type="EMBL" id="MFD2058966.1"/>
    </source>
</evidence>
<gene>
    <name evidence="6" type="ORF">ACFSQT_39570</name>
</gene>
<evidence type="ECO:0000256" key="3">
    <source>
        <dbReference type="ARBA" id="ARBA00022741"/>
    </source>
</evidence>
<evidence type="ECO:0000256" key="2">
    <source>
        <dbReference type="ARBA" id="ARBA00022448"/>
    </source>
</evidence>
<organism evidence="6 7">
    <name type="scientific">Mesorhizobium calcicola</name>
    <dbReference type="NCBI Taxonomy" id="1300310"/>
    <lineage>
        <taxon>Bacteria</taxon>
        <taxon>Pseudomonadati</taxon>
        <taxon>Pseudomonadota</taxon>
        <taxon>Alphaproteobacteria</taxon>
        <taxon>Hyphomicrobiales</taxon>
        <taxon>Phyllobacteriaceae</taxon>
        <taxon>Mesorhizobium</taxon>
    </lineage>
</organism>
<evidence type="ECO:0000259" key="5">
    <source>
        <dbReference type="Pfam" id="PF08352"/>
    </source>
</evidence>
<reference evidence="7" key="1">
    <citation type="journal article" date="2019" name="Int. J. Syst. Evol. Microbiol.">
        <title>The Global Catalogue of Microorganisms (GCM) 10K type strain sequencing project: providing services to taxonomists for standard genome sequencing and annotation.</title>
        <authorList>
            <consortium name="The Broad Institute Genomics Platform"/>
            <consortium name="The Broad Institute Genome Sequencing Center for Infectious Disease"/>
            <person name="Wu L."/>
            <person name="Ma J."/>
        </authorList>
    </citation>
    <scope>NUCLEOTIDE SEQUENCE [LARGE SCALE GENOMIC DNA]</scope>
    <source>
        <strain evidence="7">CGMCC 1.16226</strain>
    </source>
</reference>
<dbReference type="InterPro" id="IPR027417">
    <property type="entry name" value="P-loop_NTPase"/>
</dbReference>
<name>A0ABW4WS26_9HYPH</name>